<dbReference type="InterPro" id="IPR001107">
    <property type="entry name" value="Band_7"/>
</dbReference>
<dbReference type="InterPro" id="IPR036013">
    <property type="entry name" value="Band_7/SPFH_dom_sf"/>
</dbReference>
<dbReference type="PANTHER" id="PTHR10264:SF19">
    <property type="entry name" value="AT06885P-RELATED"/>
    <property type="match status" value="1"/>
</dbReference>
<reference evidence="5" key="1">
    <citation type="submission" date="2020-02" db="EMBL/GenBank/DDBJ databases">
        <authorList>
            <person name="Meier V. D."/>
        </authorList>
    </citation>
    <scope>NUCLEOTIDE SEQUENCE</scope>
    <source>
        <strain evidence="5">AVDCRST_MAG01</strain>
    </source>
</reference>
<feature type="transmembrane region" description="Helical" evidence="3">
    <location>
        <begin position="12"/>
        <end position="38"/>
    </location>
</feature>
<dbReference type="EMBL" id="CADCUW010000545">
    <property type="protein sequence ID" value="CAA9447336.1"/>
    <property type="molecule type" value="Genomic_DNA"/>
</dbReference>
<dbReference type="Gene3D" id="3.30.479.30">
    <property type="entry name" value="Band 7 domain"/>
    <property type="match status" value="1"/>
</dbReference>
<name>A0A6J4QQ92_9ACTN</name>
<dbReference type="FunFam" id="3.30.479.30:FF:000004">
    <property type="entry name" value="Putative membrane protease family, stomatin"/>
    <property type="match status" value="1"/>
</dbReference>
<dbReference type="GO" id="GO:0006508">
    <property type="term" value="P:proteolysis"/>
    <property type="evidence" value="ECO:0007669"/>
    <property type="project" value="UniProtKB-KW"/>
</dbReference>
<feature type="region of interest" description="Disordered" evidence="2">
    <location>
        <begin position="261"/>
        <end position="280"/>
    </location>
</feature>
<dbReference type="GO" id="GO:0098552">
    <property type="term" value="C:side of membrane"/>
    <property type="evidence" value="ECO:0007669"/>
    <property type="project" value="UniProtKB-ARBA"/>
</dbReference>
<keyword evidence="3" id="KW-0812">Transmembrane</keyword>
<dbReference type="GO" id="GO:0008233">
    <property type="term" value="F:peptidase activity"/>
    <property type="evidence" value="ECO:0007669"/>
    <property type="project" value="UniProtKB-KW"/>
</dbReference>
<keyword evidence="5" id="KW-0645">Protease</keyword>
<proteinExistence type="inferred from homology"/>
<evidence type="ECO:0000256" key="2">
    <source>
        <dbReference type="SAM" id="MobiDB-lite"/>
    </source>
</evidence>
<dbReference type="Gene3D" id="6.10.250.2090">
    <property type="match status" value="1"/>
</dbReference>
<evidence type="ECO:0000256" key="3">
    <source>
        <dbReference type="SAM" id="Phobius"/>
    </source>
</evidence>
<accession>A0A6J4QQ92</accession>
<dbReference type="Pfam" id="PF01145">
    <property type="entry name" value="Band_7"/>
    <property type="match status" value="1"/>
</dbReference>
<comment type="similarity">
    <text evidence="1">Belongs to the band 7/mec-2 family.</text>
</comment>
<feature type="compositionally biased region" description="Basic and acidic residues" evidence="2">
    <location>
        <begin position="265"/>
        <end position="280"/>
    </location>
</feature>
<gene>
    <name evidence="5" type="ORF">AVDCRST_MAG01-01-4205</name>
</gene>
<dbReference type="GO" id="GO:0005886">
    <property type="term" value="C:plasma membrane"/>
    <property type="evidence" value="ECO:0007669"/>
    <property type="project" value="InterPro"/>
</dbReference>
<organism evidence="5">
    <name type="scientific">uncultured Rubrobacteraceae bacterium</name>
    <dbReference type="NCBI Taxonomy" id="349277"/>
    <lineage>
        <taxon>Bacteria</taxon>
        <taxon>Bacillati</taxon>
        <taxon>Actinomycetota</taxon>
        <taxon>Rubrobacteria</taxon>
        <taxon>Rubrobacterales</taxon>
        <taxon>Rubrobacteraceae</taxon>
        <taxon>environmental samples</taxon>
    </lineage>
</organism>
<keyword evidence="3" id="KW-1133">Transmembrane helix</keyword>
<protein>
    <submittedName>
        <fullName evidence="5">Stomatin/prohibitin-family membrane protease subunit aq_911</fullName>
    </submittedName>
</protein>
<dbReference type="CDD" id="cd08826">
    <property type="entry name" value="SPFH_eoslipins_u1"/>
    <property type="match status" value="1"/>
</dbReference>
<evidence type="ECO:0000256" key="1">
    <source>
        <dbReference type="ARBA" id="ARBA00008164"/>
    </source>
</evidence>
<feature type="domain" description="Band 7" evidence="4">
    <location>
        <begin position="33"/>
        <end position="191"/>
    </location>
</feature>
<dbReference type="PRINTS" id="PR00721">
    <property type="entry name" value="STOMATIN"/>
</dbReference>
<dbReference type="SUPFAM" id="SSF117892">
    <property type="entry name" value="Band 7/SPFH domain"/>
    <property type="match status" value="1"/>
</dbReference>
<sequence>MHANLGLLQAVGVGIGFIALVVIAVFVASVLISAIKVVKEYERGVIFRLGRVQGGPKGPGLFILLPFVDRMVKIDLRTVTMDVPPQDVITRDNVPARVNAVIYFRVVDPNKSVIEVENHVLATSQISQTTLRSVLGQRDLDDLLTNRDEINDELQSIIDKQTDPWGIKVSVVEVKDVEIPQQMQRAMARQAESERERRAKIIAAEGEYQASERLRQAADRLESPTALQLRLFQTMGEIAVNQNSTIILPIPLDLFRPFLEGQDSSGERSRTARLEEEEAK</sequence>
<dbReference type="SMART" id="SM00244">
    <property type="entry name" value="PHB"/>
    <property type="match status" value="1"/>
</dbReference>
<keyword evidence="5" id="KW-0378">Hydrolase</keyword>
<evidence type="ECO:0000259" key="4">
    <source>
        <dbReference type="SMART" id="SM00244"/>
    </source>
</evidence>
<dbReference type="InterPro" id="IPR043202">
    <property type="entry name" value="Band-7_stomatin-like"/>
</dbReference>
<dbReference type="AlphaFoldDB" id="A0A6J4QQ92"/>
<feature type="non-terminal residue" evidence="5">
    <location>
        <position position="280"/>
    </location>
</feature>
<dbReference type="InterPro" id="IPR001972">
    <property type="entry name" value="Stomatin_HflK_fam"/>
</dbReference>
<keyword evidence="3" id="KW-0472">Membrane</keyword>
<dbReference type="PANTHER" id="PTHR10264">
    <property type="entry name" value="BAND 7 PROTEIN-RELATED"/>
    <property type="match status" value="1"/>
</dbReference>
<evidence type="ECO:0000313" key="5">
    <source>
        <dbReference type="EMBL" id="CAA9447336.1"/>
    </source>
</evidence>